<evidence type="ECO:0000256" key="9">
    <source>
        <dbReference type="ARBA" id="ARBA00022598"/>
    </source>
</evidence>
<keyword evidence="9 21" id="KW-0436">Ligase</keyword>
<evidence type="ECO:0000256" key="17">
    <source>
        <dbReference type="ARBA" id="ARBA00049161"/>
    </source>
</evidence>
<evidence type="ECO:0000256" key="2">
    <source>
        <dbReference type="ARBA" id="ARBA00004799"/>
    </source>
</evidence>
<dbReference type="GO" id="GO:0004326">
    <property type="term" value="F:tetrahydrofolylpolyglutamate synthase activity"/>
    <property type="evidence" value="ECO:0007669"/>
    <property type="project" value="UniProtKB-EC"/>
</dbReference>
<evidence type="ECO:0000256" key="16">
    <source>
        <dbReference type="ARBA" id="ARBA00047493"/>
    </source>
</evidence>
<feature type="compositionally biased region" description="Basic and acidic residues" evidence="18">
    <location>
        <begin position="12"/>
        <end position="22"/>
    </location>
</feature>
<accession>A0A0H5P6G5</accession>
<dbReference type="Proteomes" id="UP000057820">
    <property type="component" value="Chromosome 1"/>
</dbReference>
<evidence type="ECO:0000256" key="10">
    <source>
        <dbReference type="ARBA" id="ARBA00022723"/>
    </source>
</evidence>
<evidence type="ECO:0000256" key="6">
    <source>
        <dbReference type="ARBA" id="ARBA00013023"/>
    </source>
</evidence>
<gene>
    <name evidence="21" type="primary">fgs</name>
    <name evidence="21" type="ORF">ERS450000_02758</name>
</gene>
<comment type="pathway">
    <text evidence="3">Cofactor biosynthesis; tetrahydrofolylpolyglutamate biosynthesis.</text>
</comment>
<dbReference type="InterPro" id="IPR036565">
    <property type="entry name" value="Mur-like_cat_sf"/>
</dbReference>
<keyword evidence="14" id="KW-0289">Folate biosynthesis</keyword>
<dbReference type="GO" id="GO:0005737">
    <property type="term" value="C:cytoplasm"/>
    <property type="evidence" value="ECO:0007669"/>
    <property type="project" value="TreeGrafter"/>
</dbReference>
<comment type="catalytic activity">
    <reaction evidence="16">
        <text>(6S)-5,6,7,8-tetrahydrofolyl-(gamma-L-Glu)(n) + L-glutamate + ATP = (6S)-5,6,7,8-tetrahydrofolyl-(gamma-L-Glu)(n+1) + ADP + phosphate + H(+)</text>
        <dbReference type="Rhea" id="RHEA:10580"/>
        <dbReference type="Rhea" id="RHEA-COMP:14738"/>
        <dbReference type="Rhea" id="RHEA-COMP:14740"/>
        <dbReference type="ChEBI" id="CHEBI:15378"/>
        <dbReference type="ChEBI" id="CHEBI:29985"/>
        <dbReference type="ChEBI" id="CHEBI:30616"/>
        <dbReference type="ChEBI" id="CHEBI:43474"/>
        <dbReference type="ChEBI" id="CHEBI:141005"/>
        <dbReference type="ChEBI" id="CHEBI:456216"/>
        <dbReference type="EC" id="6.3.2.17"/>
    </reaction>
</comment>
<evidence type="ECO:0000256" key="4">
    <source>
        <dbReference type="ARBA" id="ARBA00008276"/>
    </source>
</evidence>
<protein>
    <recommendedName>
        <fullName evidence="8">Dihydrofolate synthase/folylpolyglutamate synthase</fullName>
        <ecNumber evidence="6">6.3.2.12</ecNumber>
        <ecNumber evidence="7">6.3.2.17</ecNumber>
    </recommendedName>
    <alternativeName>
        <fullName evidence="15">Tetrahydrofolylpolyglutamate synthase</fullName>
    </alternativeName>
</protein>
<evidence type="ECO:0000256" key="15">
    <source>
        <dbReference type="ARBA" id="ARBA00030592"/>
    </source>
</evidence>
<evidence type="ECO:0000256" key="13">
    <source>
        <dbReference type="ARBA" id="ARBA00022842"/>
    </source>
</evidence>
<dbReference type="NCBIfam" id="NF047860">
    <property type="entry name" value="Tet-DihydfolSynFolCMyb"/>
    <property type="match status" value="1"/>
</dbReference>
<feature type="region of interest" description="Disordered" evidence="18">
    <location>
        <begin position="1"/>
        <end position="31"/>
    </location>
</feature>
<comment type="similarity">
    <text evidence="4">Belongs to the folylpolyglutamate synthase family.</text>
</comment>
<keyword evidence="10" id="KW-0479">Metal-binding</keyword>
<dbReference type="InterPro" id="IPR013221">
    <property type="entry name" value="Mur_ligase_cen"/>
</dbReference>
<dbReference type="SUPFAM" id="SSF53244">
    <property type="entry name" value="MurD-like peptide ligases, peptide-binding domain"/>
    <property type="match status" value="1"/>
</dbReference>
<dbReference type="GO" id="GO:0046656">
    <property type="term" value="P:folic acid biosynthetic process"/>
    <property type="evidence" value="ECO:0007669"/>
    <property type="project" value="UniProtKB-KW"/>
</dbReference>
<evidence type="ECO:0000256" key="3">
    <source>
        <dbReference type="ARBA" id="ARBA00005150"/>
    </source>
</evidence>
<evidence type="ECO:0000256" key="18">
    <source>
        <dbReference type="SAM" id="MobiDB-lite"/>
    </source>
</evidence>
<evidence type="ECO:0000256" key="8">
    <source>
        <dbReference type="ARBA" id="ARBA00019357"/>
    </source>
</evidence>
<keyword evidence="11" id="KW-0547">Nucleotide-binding</keyword>
<name>A0A0H5P6G5_NOCFR</name>
<evidence type="ECO:0000256" key="1">
    <source>
        <dbReference type="ARBA" id="ARBA00001946"/>
    </source>
</evidence>
<evidence type="ECO:0000313" key="21">
    <source>
        <dbReference type="EMBL" id="CRY78111.1"/>
    </source>
</evidence>
<dbReference type="EMBL" id="LN868938">
    <property type="protein sequence ID" value="CRY78111.1"/>
    <property type="molecule type" value="Genomic_DNA"/>
</dbReference>
<dbReference type="FunFam" id="3.40.1190.10:FF:000004">
    <property type="entry name" value="Dihydrofolate synthase/folylpolyglutamate synthase"/>
    <property type="match status" value="1"/>
</dbReference>
<comment type="cofactor">
    <cofactor evidence="1">
        <name>Mg(2+)</name>
        <dbReference type="ChEBI" id="CHEBI:18420"/>
    </cofactor>
</comment>
<comment type="catalytic activity">
    <reaction evidence="17">
        <text>7,8-dihydropteroate + L-glutamate + ATP = 7,8-dihydrofolate + ADP + phosphate + H(+)</text>
        <dbReference type="Rhea" id="RHEA:23584"/>
        <dbReference type="ChEBI" id="CHEBI:15378"/>
        <dbReference type="ChEBI" id="CHEBI:17839"/>
        <dbReference type="ChEBI" id="CHEBI:29985"/>
        <dbReference type="ChEBI" id="CHEBI:30616"/>
        <dbReference type="ChEBI" id="CHEBI:43474"/>
        <dbReference type="ChEBI" id="CHEBI:57451"/>
        <dbReference type="ChEBI" id="CHEBI:456216"/>
        <dbReference type="EC" id="6.3.2.12"/>
    </reaction>
</comment>
<dbReference type="EC" id="6.3.2.17" evidence="7"/>
<proteinExistence type="inferred from homology"/>
<keyword evidence="12" id="KW-0067">ATP-binding</keyword>
<dbReference type="KEGG" id="nfr:ERS450000_02758"/>
<evidence type="ECO:0000313" key="22">
    <source>
        <dbReference type="Proteomes" id="UP000057820"/>
    </source>
</evidence>
<feature type="domain" description="Mur ligase C-terminal" evidence="19">
    <location>
        <begin position="347"/>
        <end position="459"/>
    </location>
</feature>
<dbReference type="Gene3D" id="3.90.190.20">
    <property type="entry name" value="Mur ligase, C-terminal domain"/>
    <property type="match status" value="1"/>
</dbReference>
<dbReference type="Pfam" id="PF08245">
    <property type="entry name" value="Mur_ligase_M"/>
    <property type="match status" value="1"/>
</dbReference>
<dbReference type="InterPro" id="IPR036615">
    <property type="entry name" value="Mur_ligase_C_dom_sf"/>
</dbReference>
<dbReference type="PROSITE" id="PS01012">
    <property type="entry name" value="FOLYLPOLYGLU_SYNT_2"/>
    <property type="match status" value="1"/>
</dbReference>
<evidence type="ECO:0000256" key="14">
    <source>
        <dbReference type="ARBA" id="ARBA00022909"/>
    </source>
</evidence>
<dbReference type="NCBIfam" id="TIGR01499">
    <property type="entry name" value="folC"/>
    <property type="match status" value="1"/>
</dbReference>
<dbReference type="SUPFAM" id="SSF53623">
    <property type="entry name" value="MurD-like peptide ligases, catalytic domain"/>
    <property type="match status" value="1"/>
</dbReference>
<comment type="pathway">
    <text evidence="2">Cofactor biosynthesis; tetrahydrofolate biosynthesis; 7,8-dihydrofolate from 2-amino-4-hydroxy-6-hydroxymethyl-7,8-dihydropteridine diphosphate and 4-aminobenzoate: step 2/2.</text>
</comment>
<sequence length="493" mass="51823">MSEDSAPGANPEPERQYRDDGTGARLGSGPSPVELAEMALVEAELDQRWPETKIEPSLTRIATLMDLLGSPQQAYPAIHIAGTNGKTSVTRMIDALLTALHRRTGRIISPHLQLATERISIDNAPISPAKYVETYREIQPYVEMIDQQSAAVGGPAMSKFEVLTGMAYAAFAEAPVDVAVVETGMGGTWDATNVIDGQVAVITPIGLDHTEYLGPDLASIAGEKAGIIKRAPESLVPRDTVAVIAQQEPEAMEVLLRRAVEVDAAVAREGAEFTVLSRRIAVGGQQLELQGLGGVYDEIFLPLHGEHQARNAVLALAAVEAFFGAGAQRQLDVEAVRAGFAAVASPGRMERMRSAPSIFVDAAHNPAGARALATTISTEFDFRKLVGVIAVLGDKDAAGILEALEPVFDEIVVTTNGSPRALEIDALADLAVQRFGDERVVTAQTLPDALETAIALAEEVGESGEMVSGAGVVVTGSVVTAGAARALFGKDPA</sequence>
<dbReference type="AlphaFoldDB" id="A0A0H5P6G5"/>
<evidence type="ECO:0000256" key="11">
    <source>
        <dbReference type="ARBA" id="ARBA00022741"/>
    </source>
</evidence>
<evidence type="ECO:0000256" key="12">
    <source>
        <dbReference type="ARBA" id="ARBA00022840"/>
    </source>
</evidence>
<reference evidence="22" key="1">
    <citation type="submission" date="2015-03" db="EMBL/GenBank/DDBJ databases">
        <authorList>
            <consortium name="Pathogen Informatics"/>
        </authorList>
    </citation>
    <scope>NUCLEOTIDE SEQUENCE [LARGE SCALE GENOMIC DNA]</scope>
    <source>
        <strain evidence="22">NCTC11134</strain>
    </source>
</reference>
<evidence type="ECO:0000256" key="5">
    <source>
        <dbReference type="ARBA" id="ARBA00011245"/>
    </source>
</evidence>
<dbReference type="Gene3D" id="3.40.1190.10">
    <property type="entry name" value="Mur-like, catalytic domain"/>
    <property type="match status" value="1"/>
</dbReference>
<dbReference type="InterPro" id="IPR004101">
    <property type="entry name" value="Mur_ligase_C"/>
</dbReference>
<dbReference type="PANTHER" id="PTHR11136">
    <property type="entry name" value="FOLYLPOLYGLUTAMATE SYNTHASE-RELATED"/>
    <property type="match status" value="1"/>
</dbReference>
<keyword evidence="13" id="KW-0460">Magnesium</keyword>
<evidence type="ECO:0000259" key="20">
    <source>
        <dbReference type="Pfam" id="PF08245"/>
    </source>
</evidence>
<dbReference type="InterPro" id="IPR018109">
    <property type="entry name" value="Folylpolyglutamate_synth_CS"/>
</dbReference>
<dbReference type="PANTHER" id="PTHR11136:SF0">
    <property type="entry name" value="DIHYDROFOLATE SYNTHETASE-RELATED"/>
    <property type="match status" value="1"/>
</dbReference>
<evidence type="ECO:0000259" key="19">
    <source>
        <dbReference type="Pfam" id="PF02875"/>
    </source>
</evidence>
<comment type="subunit">
    <text evidence="5">Monomer.</text>
</comment>
<dbReference type="EC" id="6.3.2.12" evidence="6"/>
<dbReference type="GO" id="GO:0008841">
    <property type="term" value="F:dihydrofolate synthase activity"/>
    <property type="evidence" value="ECO:0007669"/>
    <property type="project" value="UniProtKB-EC"/>
</dbReference>
<evidence type="ECO:0000256" key="7">
    <source>
        <dbReference type="ARBA" id="ARBA00013025"/>
    </source>
</evidence>
<dbReference type="InterPro" id="IPR001645">
    <property type="entry name" value="Folylpolyglutamate_synth"/>
</dbReference>
<organism evidence="21 22">
    <name type="scientific">Nocardia farcinica</name>
    <dbReference type="NCBI Taxonomy" id="37329"/>
    <lineage>
        <taxon>Bacteria</taxon>
        <taxon>Bacillati</taxon>
        <taxon>Actinomycetota</taxon>
        <taxon>Actinomycetes</taxon>
        <taxon>Mycobacteriales</taxon>
        <taxon>Nocardiaceae</taxon>
        <taxon>Nocardia</taxon>
    </lineage>
</organism>
<dbReference type="GO" id="GO:0046872">
    <property type="term" value="F:metal ion binding"/>
    <property type="evidence" value="ECO:0007669"/>
    <property type="project" value="UniProtKB-KW"/>
</dbReference>
<feature type="domain" description="Mur ligase central" evidence="20">
    <location>
        <begin position="170"/>
        <end position="319"/>
    </location>
</feature>
<dbReference type="Pfam" id="PF02875">
    <property type="entry name" value="Mur_ligase_C"/>
    <property type="match status" value="1"/>
</dbReference>
<dbReference type="GO" id="GO:0005524">
    <property type="term" value="F:ATP binding"/>
    <property type="evidence" value="ECO:0007669"/>
    <property type="project" value="UniProtKB-KW"/>
</dbReference>